<dbReference type="PROSITE" id="PS00804">
    <property type="entry name" value="CALRETICULIN_2"/>
    <property type="match status" value="1"/>
</dbReference>
<keyword evidence="3 10" id="KW-0812">Transmembrane</keyword>
<evidence type="ECO:0000256" key="8">
    <source>
        <dbReference type="ARBA" id="ARBA00040224"/>
    </source>
</evidence>
<dbReference type="GO" id="GO:0036503">
    <property type="term" value="P:ERAD pathway"/>
    <property type="evidence" value="ECO:0007669"/>
    <property type="project" value="TreeGrafter"/>
</dbReference>
<evidence type="ECO:0000256" key="6">
    <source>
        <dbReference type="ARBA" id="ARBA00023136"/>
    </source>
</evidence>
<dbReference type="PRINTS" id="PR00626">
    <property type="entry name" value="CALRETICULIN"/>
</dbReference>
<dbReference type="FunFam" id="2.60.120.200:FF:000011">
    <property type="entry name" value="Probable calnexin"/>
    <property type="match status" value="1"/>
</dbReference>
<keyword evidence="4 10" id="KW-0256">Endoplasmic reticulum</keyword>
<evidence type="ECO:0000256" key="10">
    <source>
        <dbReference type="RuleBase" id="RU362126"/>
    </source>
</evidence>
<dbReference type="PANTHER" id="PTHR11073">
    <property type="entry name" value="CALRETICULIN AND CALNEXIN"/>
    <property type="match status" value="1"/>
</dbReference>
<dbReference type="GO" id="GO:0005789">
    <property type="term" value="C:endoplasmic reticulum membrane"/>
    <property type="evidence" value="ECO:0007669"/>
    <property type="project" value="UniProtKB-SubCell"/>
</dbReference>
<evidence type="ECO:0000256" key="5">
    <source>
        <dbReference type="ARBA" id="ARBA00022989"/>
    </source>
</evidence>
<dbReference type="SUPFAM" id="SSF49899">
    <property type="entry name" value="Concanavalin A-like lectins/glucanases"/>
    <property type="match status" value="1"/>
</dbReference>
<evidence type="ECO:0000256" key="2">
    <source>
        <dbReference type="ARBA" id="ARBA00010983"/>
    </source>
</evidence>
<dbReference type="InterPro" id="IPR018124">
    <property type="entry name" value="Calret/calnex_CS"/>
</dbReference>
<dbReference type="PROSITE" id="PS00803">
    <property type="entry name" value="CALRETICULIN_1"/>
    <property type="match status" value="1"/>
</dbReference>
<name>A0A0F7SL61_PHARH</name>
<evidence type="ECO:0000256" key="7">
    <source>
        <dbReference type="ARBA" id="ARBA00023186"/>
    </source>
</evidence>
<proteinExistence type="inferred from homology"/>
<comment type="similarity">
    <text evidence="2 10">Belongs to the calreticulin family.</text>
</comment>
<sequence length="567" mass="61876">MKTVSTLAILSGVATLSSQVAAEPVEFQASTIKAPFVEQFTPDWRSRWSPSHATKKSPVGSGETFSYVGTWSVEPPSVYPGIPGDDGLVVKSKAAHHAISAPIEGGIKVEEGKPLVVQYETKLQKGLECGGAYVKLLSLGGEQEGAEFSDKTPFSIMFGPDKCGATNKVHFIFRHKNPVTGEFEEKHLKATPPPKITKTTALYTLIVNPDNTFEIKINDETLTTGSLLEDFEPAVNPPREIDDPEDVKPEDWVDEAMITDSDATKPDDWDESAPALITDEEATMPEGWLIDEPDFIPDPEAVIPEEWDEEEDGDWIAPLVSNPACEEAPGCGPWTAPQIPNPDYKGLWSAPLIANPAYKGVWAPRKIANPSFFEDNEPAKGLETIGGVGFEVWTMTEDMLFDNIYIGHSVADAKAFADETFHIKYPIETAAETAALDEDVEDKAVARTGLSKVTGVIQDRIDFVRDTWPEFFEEAVKDWRSAIKTYPEFLATVVLSALTILATLATLFSSLFGGAPTTIQSAPKTKKVAVVPATEVEPPIVGVEVTASGVERREEELKQRKGKGREL</sequence>
<dbReference type="InterPro" id="IPR009033">
    <property type="entry name" value="Calreticulin/calnexin_P_dom_sf"/>
</dbReference>
<evidence type="ECO:0000256" key="4">
    <source>
        <dbReference type="ARBA" id="ARBA00022824"/>
    </source>
</evidence>
<accession>A0A0F7SL61</accession>
<evidence type="ECO:0000313" key="11">
    <source>
        <dbReference type="EMBL" id="CED82206.1"/>
    </source>
</evidence>
<dbReference type="FunFam" id="2.10.250.10:FF:000001">
    <property type="entry name" value="Calnexin homolog"/>
    <property type="match status" value="1"/>
</dbReference>
<feature type="chain" id="PRO_5005117557" description="Calnexin" evidence="10">
    <location>
        <begin position="23"/>
        <end position="567"/>
    </location>
</feature>
<dbReference type="AlphaFoldDB" id="A0A0F7SL61"/>
<keyword evidence="5 10" id="KW-1133">Transmembrane helix</keyword>
<dbReference type="GO" id="GO:0051082">
    <property type="term" value="F:unfolded protein binding"/>
    <property type="evidence" value="ECO:0007669"/>
    <property type="project" value="InterPro"/>
</dbReference>
<evidence type="ECO:0000256" key="9">
    <source>
        <dbReference type="PIRSR" id="PIRSR601580-3"/>
    </source>
</evidence>
<reference evidence="11" key="1">
    <citation type="submission" date="2014-08" db="EMBL/GenBank/DDBJ databases">
        <authorList>
            <person name="Sharma Rahul"/>
            <person name="Thines Marco"/>
        </authorList>
    </citation>
    <scope>NUCLEOTIDE SEQUENCE</scope>
</reference>
<dbReference type="EMBL" id="LN483124">
    <property type="protein sequence ID" value="CED82206.1"/>
    <property type="molecule type" value="Genomic_DNA"/>
</dbReference>
<feature type="disulfide bond" evidence="9">
    <location>
        <begin position="129"/>
        <end position="163"/>
    </location>
</feature>
<dbReference type="Pfam" id="PF00262">
    <property type="entry name" value="Calreticulin"/>
    <property type="match status" value="1"/>
</dbReference>
<feature type="transmembrane region" description="Helical" evidence="10">
    <location>
        <begin position="489"/>
        <end position="512"/>
    </location>
</feature>
<dbReference type="Gene3D" id="2.10.250.10">
    <property type="entry name" value="Calreticulin/calnexin, P domain"/>
    <property type="match status" value="1"/>
</dbReference>
<evidence type="ECO:0000256" key="3">
    <source>
        <dbReference type="ARBA" id="ARBA00022692"/>
    </source>
</evidence>
<dbReference type="PANTHER" id="PTHR11073:SF1">
    <property type="entry name" value="CALNEXIN 14D-RELATED"/>
    <property type="match status" value="1"/>
</dbReference>
<keyword evidence="7 10" id="KW-0143">Chaperone</keyword>
<feature type="signal peptide" evidence="10">
    <location>
        <begin position="1"/>
        <end position="22"/>
    </location>
</feature>
<keyword evidence="6 10" id="KW-0472">Membrane</keyword>
<dbReference type="GO" id="GO:0006457">
    <property type="term" value="P:protein folding"/>
    <property type="evidence" value="ECO:0007669"/>
    <property type="project" value="InterPro"/>
</dbReference>
<evidence type="ECO:0000256" key="1">
    <source>
        <dbReference type="ARBA" id="ARBA00004389"/>
    </source>
</evidence>
<comment type="subcellular location">
    <subcellularLocation>
        <location evidence="1">Endoplasmic reticulum membrane</location>
        <topology evidence="1">Single-pass membrane protein</topology>
    </subcellularLocation>
</comment>
<dbReference type="GO" id="GO:0005509">
    <property type="term" value="F:calcium ion binding"/>
    <property type="evidence" value="ECO:0007669"/>
    <property type="project" value="InterPro"/>
</dbReference>
<dbReference type="SUPFAM" id="SSF63887">
    <property type="entry name" value="P-domain of calnexin/calreticulin"/>
    <property type="match status" value="1"/>
</dbReference>
<dbReference type="PROSITE" id="PS00805">
    <property type="entry name" value="CALRETICULIN_REPEAT"/>
    <property type="match status" value="1"/>
</dbReference>
<keyword evidence="10" id="KW-0732">Signal</keyword>
<dbReference type="InterPro" id="IPR013320">
    <property type="entry name" value="ConA-like_dom_sf"/>
</dbReference>
<organism evidence="11">
    <name type="scientific">Phaffia rhodozyma</name>
    <name type="common">Yeast</name>
    <name type="synonym">Xanthophyllomyces dendrorhous</name>
    <dbReference type="NCBI Taxonomy" id="264483"/>
    <lineage>
        <taxon>Eukaryota</taxon>
        <taxon>Fungi</taxon>
        <taxon>Dikarya</taxon>
        <taxon>Basidiomycota</taxon>
        <taxon>Agaricomycotina</taxon>
        <taxon>Tremellomycetes</taxon>
        <taxon>Cystofilobasidiales</taxon>
        <taxon>Mrakiaceae</taxon>
        <taxon>Phaffia</taxon>
    </lineage>
</organism>
<protein>
    <recommendedName>
        <fullName evidence="8">Calnexin</fullName>
    </recommendedName>
</protein>
<dbReference type="InterPro" id="IPR001580">
    <property type="entry name" value="Calret/calnex"/>
</dbReference>
<dbReference type="Gene3D" id="2.60.120.200">
    <property type="match status" value="1"/>
</dbReference>
<keyword evidence="9" id="KW-1015">Disulfide bond</keyword>